<reference evidence="1 2" key="1">
    <citation type="journal article" date="2008" name="PLoS Genet.">
        <title>Complete genome sequence of the complex carbohydrate-degrading marine bacterium, Saccharophagus degradans strain 2-40 T.</title>
        <authorList>
            <person name="Weiner R.M."/>
            <person name="Taylor L.E.II."/>
            <person name="Henrissat B."/>
            <person name="Hauser L."/>
            <person name="Land M."/>
            <person name="Coutinho P.M."/>
            <person name="Rancurel C."/>
            <person name="Saunders E.H."/>
            <person name="Longmire A.G."/>
            <person name="Zhang H."/>
            <person name="Bayer E.A."/>
            <person name="Gilbert H.J."/>
            <person name="Larimer F."/>
            <person name="Zhulin I.B."/>
            <person name="Ekborg N.A."/>
            <person name="Lamed R."/>
            <person name="Richardson P.M."/>
            <person name="Borovok I."/>
            <person name="Hutcheson S."/>
        </authorList>
    </citation>
    <scope>NUCLEOTIDE SEQUENCE [LARGE SCALE GENOMIC DNA]</scope>
    <source>
        <strain evidence="2">2-40 / ATCC 43961 / DSM 17024</strain>
    </source>
</reference>
<dbReference type="RefSeq" id="WP_011469560.1">
    <property type="nucleotide sequence ID" value="NC_007912.1"/>
</dbReference>
<dbReference type="Proteomes" id="UP000001947">
    <property type="component" value="Chromosome"/>
</dbReference>
<keyword evidence="2" id="KW-1185">Reference proteome</keyword>
<dbReference type="AlphaFoldDB" id="Q21G35"/>
<evidence type="ECO:0000313" key="2">
    <source>
        <dbReference type="Proteomes" id="UP000001947"/>
    </source>
</evidence>
<accession>Q21G35</accession>
<name>Q21G35_SACD2</name>
<dbReference type="HOGENOM" id="CLU_2156521_0_0_6"/>
<keyword evidence="1" id="KW-0418">Kinase</keyword>
<dbReference type="EC" id="2.7.3.-" evidence="1"/>
<dbReference type="GO" id="GO:0016301">
    <property type="term" value="F:kinase activity"/>
    <property type="evidence" value="ECO:0007669"/>
    <property type="project" value="UniProtKB-KW"/>
</dbReference>
<dbReference type="EMBL" id="CP000282">
    <property type="protein sequence ID" value="ABD82344.1"/>
    <property type="molecule type" value="Genomic_DNA"/>
</dbReference>
<dbReference type="PROSITE" id="PS51257">
    <property type="entry name" value="PROKAR_LIPOPROTEIN"/>
    <property type="match status" value="1"/>
</dbReference>
<sequence length="111" mass="12153">MNKINIYFLIVILGLAGCTSLQSGFCTVRGGEPYVNLGGYAFCGTKYNDAGKVCKSSDECEGDCVLPWSWKPDEEREVVGQCAADSTYNFEYGCVAIEHHKTYQGGCIEDL</sequence>
<dbReference type="GeneID" id="98614720"/>
<organism evidence="1 2">
    <name type="scientific">Saccharophagus degradans (strain 2-40 / ATCC 43961 / DSM 17024)</name>
    <dbReference type="NCBI Taxonomy" id="203122"/>
    <lineage>
        <taxon>Bacteria</taxon>
        <taxon>Pseudomonadati</taxon>
        <taxon>Pseudomonadota</taxon>
        <taxon>Gammaproteobacteria</taxon>
        <taxon>Cellvibrionales</taxon>
        <taxon>Cellvibrionaceae</taxon>
        <taxon>Saccharophagus</taxon>
    </lineage>
</organism>
<evidence type="ECO:0000313" key="1">
    <source>
        <dbReference type="EMBL" id="ABD82344.1"/>
    </source>
</evidence>
<protein>
    <submittedName>
        <fullName evidence="1">PAS/PAC sensor hybrid histidine kinase</fullName>
        <ecNumber evidence="1">2.7.3.-</ecNumber>
    </submittedName>
</protein>
<proteinExistence type="predicted"/>
<gene>
    <name evidence="1" type="ordered locus">Sde_3087</name>
</gene>
<dbReference type="KEGG" id="sde:Sde_3087"/>
<keyword evidence="1" id="KW-0808">Transferase</keyword>
<dbReference type="OrthoDB" id="8592692at2"/>